<dbReference type="AlphaFoldDB" id="A0AA35CNX7"/>
<dbReference type="RefSeq" id="WP_264841541.1">
    <property type="nucleotide sequence ID" value="NZ_AP025628.1"/>
</dbReference>
<dbReference type="Proteomes" id="UP001163687">
    <property type="component" value="Chromosome"/>
</dbReference>
<organism evidence="2 3">
    <name type="scientific">Caldinitratiruptor microaerophilus</name>
    <dbReference type="NCBI Taxonomy" id="671077"/>
    <lineage>
        <taxon>Bacteria</taxon>
        <taxon>Bacillati</taxon>
        <taxon>Bacillota</taxon>
        <taxon>Clostridia</taxon>
        <taxon>Eubacteriales</taxon>
        <taxon>Symbiobacteriaceae</taxon>
        <taxon>Caldinitratiruptor</taxon>
    </lineage>
</organism>
<accession>A0AA35CNX7</accession>
<evidence type="ECO:0000313" key="3">
    <source>
        <dbReference type="Proteomes" id="UP001163687"/>
    </source>
</evidence>
<evidence type="ECO:0000313" key="2">
    <source>
        <dbReference type="EMBL" id="BDG60850.1"/>
    </source>
</evidence>
<gene>
    <name evidence="2" type="ORF">caldi_19400</name>
</gene>
<feature type="compositionally biased region" description="Gly residues" evidence="1">
    <location>
        <begin position="440"/>
        <end position="452"/>
    </location>
</feature>
<feature type="region of interest" description="Disordered" evidence="1">
    <location>
        <begin position="440"/>
        <end position="520"/>
    </location>
</feature>
<keyword evidence="3" id="KW-1185">Reference proteome</keyword>
<feature type="compositionally biased region" description="Gly residues" evidence="1">
    <location>
        <begin position="459"/>
        <end position="468"/>
    </location>
</feature>
<dbReference type="KEGG" id="cmic:caldi_19400"/>
<reference evidence="2" key="1">
    <citation type="submission" date="2022-03" db="EMBL/GenBank/DDBJ databases">
        <title>Complete genome sequence of Caldinitratiruptor microaerophilus.</title>
        <authorList>
            <person name="Mukaiyama R."/>
            <person name="Nishiyama T."/>
            <person name="Ueda K."/>
        </authorList>
    </citation>
    <scope>NUCLEOTIDE SEQUENCE</scope>
    <source>
        <strain evidence="2">JCM 16183</strain>
    </source>
</reference>
<protein>
    <submittedName>
        <fullName evidence="2">Uncharacterized protein</fullName>
    </submittedName>
</protein>
<feature type="region of interest" description="Disordered" evidence="1">
    <location>
        <begin position="319"/>
        <end position="349"/>
    </location>
</feature>
<proteinExistence type="predicted"/>
<name>A0AA35CNX7_9FIRM</name>
<evidence type="ECO:0000256" key="1">
    <source>
        <dbReference type="SAM" id="MobiDB-lite"/>
    </source>
</evidence>
<sequence length="579" mass="57703">MSAGAAGELARALRPYVLRVRARWLAEWLRCGLVWGLGAAGVPLAIARLVPWESGRAWALVALVSGPALALARAFRRLPGLPEAALAADGLGLEERVVTALYAGATGHPAAALAEADARGRLERLDPAAYPIIPSWRRWRGVWVLAGVAALLALLPSHGGVQAMRRRADREAIAQTRTSVERLAREWPEPVLQASPAARAARAELEALARRLGQERERDGAAAAVEEVRQSLSRQVDPGDAAWREAITGLQAAWQDRPELADLRLALSREDPAAVSRALEELARQAEGASSDDLRRLGLALQAGANAARPVPELAEALRRSAGSLQRAATPEGGSRGPEAGSAAGDGGEEGAAGALRALQPLMASGVARAAGLSGLLRQMGALGSLVAGLQAGGAGPVAGSPGAGAAPGGGAGTLAGAGSGDGAGVGNVAGAGTRGGGLGTGSGAGAGGGPGSSQPGRLAGGSTGGSLPGRDPTGFGPIDFPGGGAPSFPGGTGTRVPGRQTAGTGGGDEVVTLPESPLTAGQARPLAEVYGRYAAEARRTLAQSPLPPALQGMVQRYFAAVAPAGGEAGKPGDGEAAP</sequence>
<feature type="compositionally biased region" description="Gly residues" evidence="1">
    <location>
        <begin position="482"/>
        <end position="494"/>
    </location>
</feature>
<dbReference type="EMBL" id="AP025628">
    <property type="protein sequence ID" value="BDG60850.1"/>
    <property type="molecule type" value="Genomic_DNA"/>
</dbReference>